<evidence type="ECO:0000313" key="4">
    <source>
        <dbReference type="Proteomes" id="UP001153555"/>
    </source>
</evidence>
<dbReference type="PANTHER" id="PTHR48153:SF2">
    <property type="entry name" value="UFM1-SPECIFIC PROTEASE 2"/>
    <property type="match status" value="1"/>
</dbReference>
<name>A0A9N7MK77_STRHE</name>
<keyword evidence="3" id="KW-0378">Hydrolase</keyword>
<dbReference type="PANTHER" id="PTHR48153">
    <property type="entry name" value="UFM1-SPECIFIC PROTEASE 2"/>
    <property type="match status" value="1"/>
</dbReference>
<keyword evidence="4" id="KW-1185">Reference proteome</keyword>
<dbReference type="Proteomes" id="UP001153555">
    <property type="component" value="Unassembled WGS sequence"/>
</dbReference>
<evidence type="ECO:0000259" key="2">
    <source>
        <dbReference type="Pfam" id="PF20908"/>
    </source>
</evidence>
<gene>
    <name evidence="3" type="ORF">SHERM_13918</name>
</gene>
<keyword evidence="3" id="KW-0645">Protease</keyword>
<feature type="domain" description="UFSP2 second" evidence="2">
    <location>
        <begin position="208"/>
        <end position="351"/>
    </location>
</feature>
<proteinExistence type="inferred from homology"/>
<evidence type="ECO:0000256" key="1">
    <source>
        <dbReference type="ARBA" id="ARBA00008552"/>
    </source>
</evidence>
<comment type="caution">
    <text evidence="3">The sequence shown here is derived from an EMBL/GenBank/DDBJ whole genome shotgun (WGS) entry which is preliminary data.</text>
</comment>
<accession>A0A9N7MK77</accession>
<dbReference type="EMBL" id="CACSLK010011313">
    <property type="protein sequence ID" value="CAA0813359.1"/>
    <property type="molecule type" value="Genomic_DNA"/>
</dbReference>
<protein>
    <submittedName>
        <fullName evidence="3">Probable Ufm1-specific protease</fullName>
    </submittedName>
</protein>
<dbReference type="AlphaFoldDB" id="A0A9N7MK77"/>
<reference evidence="3" key="1">
    <citation type="submission" date="2019-12" db="EMBL/GenBank/DDBJ databases">
        <authorList>
            <person name="Scholes J."/>
        </authorList>
    </citation>
    <scope>NUCLEOTIDE SEQUENCE</scope>
</reference>
<dbReference type="InterPro" id="IPR049387">
    <property type="entry name" value="UFSP2-like_2nd"/>
</dbReference>
<evidence type="ECO:0000313" key="3">
    <source>
        <dbReference type="EMBL" id="CAA0813359.1"/>
    </source>
</evidence>
<dbReference type="OrthoDB" id="417506at2759"/>
<sequence length="413" mass="45651">MWMLPAGGVHDKNEVRAERIASDAILAASEFRKILYGKDSQNQVLIGAALDVNSAGGDSALQFFISRTGNTNNLEKVSTVVCEDQPKKEVWQRGCIIRCELPLKLPLYYAPNNPKGIEDAYARAIEDVERKFRDPQATYIIEPQPSLGGPQSVILHGTDLDLPASLPTNAFLIEDAQESIAKSLTCSYFLSDSKDVASFTSLEKNADKIVVSVMFNRSRSNSEPAAPIAEYYPAMGEAQFLAVNHKLEVLSYAKKDLLLTSMVSKLLIPGLVDQLHALKNKFLADVSVQQPQLQPYHFMPTGFLHPITVVYELSYGETEIKQVEARRTLHRRLGLPLDRPLLRIANAINFSTVMDKSNSKGSSLLKDVHLGIPNSGVSGGHISLIQGSYEYYHYLQDGFDDSIHIPAGCKRAF</sequence>
<comment type="similarity">
    <text evidence="1">Belongs to the peptidase C78 family.</text>
</comment>
<dbReference type="GO" id="GO:0071567">
    <property type="term" value="F:deUFMylase activity"/>
    <property type="evidence" value="ECO:0007669"/>
    <property type="project" value="TreeGrafter"/>
</dbReference>
<dbReference type="Pfam" id="PF20908">
    <property type="entry name" value="UfSP2_N"/>
    <property type="match status" value="1"/>
</dbReference>
<dbReference type="GO" id="GO:0006508">
    <property type="term" value="P:proteolysis"/>
    <property type="evidence" value="ECO:0007669"/>
    <property type="project" value="UniProtKB-KW"/>
</dbReference>
<organism evidence="3 4">
    <name type="scientific">Striga hermonthica</name>
    <name type="common">Purple witchweed</name>
    <name type="synonym">Buchnera hermonthica</name>
    <dbReference type="NCBI Taxonomy" id="68872"/>
    <lineage>
        <taxon>Eukaryota</taxon>
        <taxon>Viridiplantae</taxon>
        <taxon>Streptophyta</taxon>
        <taxon>Embryophyta</taxon>
        <taxon>Tracheophyta</taxon>
        <taxon>Spermatophyta</taxon>
        <taxon>Magnoliopsida</taxon>
        <taxon>eudicotyledons</taxon>
        <taxon>Gunneridae</taxon>
        <taxon>Pentapetalae</taxon>
        <taxon>asterids</taxon>
        <taxon>lamiids</taxon>
        <taxon>Lamiales</taxon>
        <taxon>Orobanchaceae</taxon>
        <taxon>Buchnereae</taxon>
        <taxon>Striga</taxon>
    </lineage>
</organism>
<dbReference type="Gene3D" id="3.90.70.130">
    <property type="match status" value="1"/>
</dbReference>